<protein>
    <submittedName>
        <fullName evidence="1">Uncharacterized protein</fullName>
    </submittedName>
</protein>
<accession>A0A2T7D135</accession>
<dbReference type="Gramene" id="PUZ49292">
    <property type="protein sequence ID" value="PUZ49292"/>
    <property type="gene ID" value="GQ55_7G314800"/>
</dbReference>
<keyword evidence="2" id="KW-1185">Reference proteome</keyword>
<reference evidence="1 2" key="1">
    <citation type="submission" date="2018-04" db="EMBL/GenBank/DDBJ databases">
        <title>WGS assembly of Panicum hallii var. hallii HAL2.</title>
        <authorList>
            <person name="Lovell J."/>
            <person name="Jenkins J."/>
            <person name="Lowry D."/>
            <person name="Mamidi S."/>
            <person name="Sreedasyam A."/>
            <person name="Weng X."/>
            <person name="Barry K."/>
            <person name="Bonette J."/>
            <person name="Campitelli B."/>
            <person name="Daum C."/>
            <person name="Gordon S."/>
            <person name="Gould B."/>
            <person name="Lipzen A."/>
            <person name="MacQueen A."/>
            <person name="Palacio-Mejia J."/>
            <person name="Plott C."/>
            <person name="Shakirov E."/>
            <person name="Shu S."/>
            <person name="Yoshinaga Y."/>
            <person name="Zane M."/>
            <person name="Rokhsar D."/>
            <person name="Grimwood J."/>
            <person name="Schmutz J."/>
            <person name="Juenger T."/>
        </authorList>
    </citation>
    <scope>NUCLEOTIDE SEQUENCE [LARGE SCALE GENOMIC DNA]</scope>
    <source>
        <strain evidence="2">cv. HAL2</strain>
    </source>
</reference>
<sequence>MGLTMGQCNTQEFQEAALVSQCETTHGICVFMYPYSSFPPCFNLFPVFSPKTKKPSCPHASPSERN</sequence>
<name>A0A2T7D135_9POAL</name>
<organism evidence="1 2">
    <name type="scientific">Panicum hallii var. hallii</name>
    <dbReference type="NCBI Taxonomy" id="1504633"/>
    <lineage>
        <taxon>Eukaryota</taxon>
        <taxon>Viridiplantae</taxon>
        <taxon>Streptophyta</taxon>
        <taxon>Embryophyta</taxon>
        <taxon>Tracheophyta</taxon>
        <taxon>Spermatophyta</taxon>
        <taxon>Magnoliopsida</taxon>
        <taxon>Liliopsida</taxon>
        <taxon>Poales</taxon>
        <taxon>Poaceae</taxon>
        <taxon>PACMAD clade</taxon>
        <taxon>Panicoideae</taxon>
        <taxon>Panicodae</taxon>
        <taxon>Paniceae</taxon>
        <taxon>Panicinae</taxon>
        <taxon>Panicum</taxon>
        <taxon>Panicum sect. Panicum</taxon>
    </lineage>
</organism>
<dbReference type="EMBL" id="CM009755">
    <property type="protein sequence ID" value="PUZ49292.1"/>
    <property type="molecule type" value="Genomic_DNA"/>
</dbReference>
<evidence type="ECO:0000313" key="2">
    <source>
        <dbReference type="Proteomes" id="UP000244336"/>
    </source>
</evidence>
<proteinExistence type="predicted"/>
<gene>
    <name evidence="1" type="ORF">GQ55_7G314800</name>
</gene>
<dbReference type="AlphaFoldDB" id="A0A2T7D135"/>
<evidence type="ECO:0000313" key="1">
    <source>
        <dbReference type="EMBL" id="PUZ49292.1"/>
    </source>
</evidence>
<dbReference type="Proteomes" id="UP000244336">
    <property type="component" value="Chromosome 7"/>
</dbReference>